<gene>
    <name evidence="1" type="ORF">T07_10250</name>
</gene>
<dbReference type="AlphaFoldDB" id="A0A0V0RQ94"/>
<reference evidence="1 2" key="1">
    <citation type="submission" date="2015-01" db="EMBL/GenBank/DDBJ databases">
        <title>Evolution of Trichinella species and genotypes.</title>
        <authorList>
            <person name="Korhonen P.K."/>
            <person name="Edoardo P."/>
            <person name="Giuseppe L.R."/>
            <person name="Gasser R.B."/>
        </authorList>
    </citation>
    <scope>NUCLEOTIDE SEQUENCE [LARGE SCALE GENOMIC DNA]</scope>
    <source>
        <strain evidence="1">ISS37</strain>
    </source>
</reference>
<dbReference type="EMBL" id="JYDL01000103">
    <property type="protein sequence ID" value="KRX16635.1"/>
    <property type="molecule type" value="Genomic_DNA"/>
</dbReference>
<proteinExistence type="predicted"/>
<accession>A0A0V0RQ94</accession>
<name>A0A0V0RQ94_9BILA</name>
<evidence type="ECO:0000313" key="1">
    <source>
        <dbReference type="EMBL" id="KRX16635.1"/>
    </source>
</evidence>
<evidence type="ECO:0000313" key="2">
    <source>
        <dbReference type="Proteomes" id="UP000054630"/>
    </source>
</evidence>
<keyword evidence="2" id="KW-1185">Reference proteome</keyword>
<sequence length="79" mass="8956">MLMNKHGKGKKFQSPLLVGTDQLLQYSDVFLGHEQDSIEGNTLRRLSKAPFKLFIRRRSLSLAARRRRRISGCPAAACI</sequence>
<protein>
    <submittedName>
        <fullName evidence="1">Uncharacterized protein</fullName>
    </submittedName>
</protein>
<dbReference type="Proteomes" id="UP000054630">
    <property type="component" value="Unassembled WGS sequence"/>
</dbReference>
<comment type="caution">
    <text evidence="1">The sequence shown here is derived from an EMBL/GenBank/DDBJ whole genome shotgun (WGS) entry which is preliminary data.</text>
</comment>
<organism evidence="1 2">
    <name type="scientific">Trichinella nelsoni</name>
    <dbReference type="NCBI Taxonomy" id="6336"/>
    <lineage>
        <taxon>Eukaryota</taxon>
        <taxon>Metazoa</taxon>
        <taxon>Ecdysozoa</taxon>
        <taxon>Nematoda</taxon>
        <taxon>Enoplea</taxon>
        <taxon>Dorylaimia</taxon>
        <taxon>Trichinellida</taxon>
        <taxon>Trichinellidae</taxon>
        <taxon>Trichinella</taxon>
    </lineage>
</organism>